<accession>A0A0E9U5R7</accession>
<name>A0A0E9U5R7_ANGAN</name>
<protein>
    <submittedName>
        <fullName evidence="1">Uncharacterized protein</fullName>
    </submittedName>
</protein>
<organism evidence="1">
    <name type="scientific">Anguilla anguilla</name>
    <name type="common">European freshwater eel</name>
    <name type="synonym">Muraena anguilla</name>
    <dbReference type="NCBI Taxonomy" id="7936"/>
    <lineage>
        <taxon>Eukaryota</taxon>
        <taxon>Metazoa</taxon>
        <taxon>Chordata</taxon>
        <taxon>Craniata</taxon>
        <taxon>Vertebrata</taxon>
        <taxon>Euteleostomi</taxon>
        <taxon>Actinopterygii</taxon>
        <taxon>Neopterygii</taxon>
        <taxon>Teleostei</taxon>
        <taxon>Anguilliformes</taxon>
        <taxon>Anguillidae</taxon>
        <taxon>Anguilla</taxon>
    </lineage>
</organism>
<sequence>MILGILQMLGWCVDSWAVEML</sequence>
<evidence type="ECO:0000313" key="1">
    <source>
        <dbReference type="EMBL" id="JAH60505.1"/>
    </source>
</evidence>
<proteinExistence type="predicted"/>
<dbReference type="EMBL" id="GBXM01048072">
    <property type="protein sequence ID" value="JAH60505.1"/>
    <property type="molecule type" value="Transcribed_RNA"/>
</dbReference>
<reference evidence="1" key="2">
    <citation type="journal article" date="2015" name="Fish Shellfish Immunol.">
        <title>Early steps in the European eel (Anguilla anguilla)-Vibrio vulnificus interaction in the gills: Role of the RtxA13 toxin.</title>
        <authorList>
            <person name="Callol A."/>
            <person name="Pajuelo D."/>
            <person name="Ebbesson L."/>
            <person name="Teles M."/>
            <person name="MacKenzie S."/>
            <person name="Amaro C."/>
        </authorList>
    </citation>
    <scope>NUCLEOTIDE SEQUENCE</scope>
</reference>
<reference evidence="1" key="1">
    <citation type="submission" date="2014-11" db="EMBL/GenBank/DDBJ databases">
        <authorList>
            <person name="Amaro Gonzalez C."/>
        </authorList>
    </citation>
    <scope>NUCLEOTIDE SEQUENCE</scope>
</reference>
<dbReference type="AlphaFoldDB" id="A0A0E9U5R7"/>